<feature type="compositionally biased region" description="Acidic residues" evidence="7">
    <location>
        <begin position="503"/>
        <end position="519"/>
    </location>
</feature>
<evidence type="ECO:0000256" key="5">
    <source>
        <dbReference type="ARBA" id="ARBA00023163"/>
    </source>
</evidence>
<dbReference type="GO" id="GO:0006367">
    <property type="term" value="P:transcription initiation at RNA polymerase II promoter"/>
    <property type="evidence" value="ECO:0007669"/>
    <property type="project" value="InterPro"/>
</dbReference>
<dbReference type="GO" id="GO:0016251">
    <property type="term" value="F:RNA polymerase II general transcription initiation factor activity"/>
    <property type="evidence" value="ECO:0007669"/>
    <property type="project" value="TreeGrafter"/>
</dbReference>
<comment type="similarity">
    <text evidence="2">Belongs to the TFIIF alpha subunit family.</text>
</comment>
<comment type="subcellular location">
    <subcellularLocation>
        <location evidence="1">Nucleus</location>
    </subcellularLocation>
</comment>
<feature type="compositionally biased region" description="Polar residues" evidence="7">
    <location>
        <begin position="787"/>
        <end position="800"/>
    </location>
</feature>
<dbReference type="InterPro" id="IPR008851">
    <property type="entry name" value="TFIIF-alpha"/>
</dbReference>
<feature type="region of interest" description="Disordered" evidence="7">
    <location>
        <begin position="1"/>
        <end position="81"/>
    </location>
</feature>
<feature type="compositionally biased region" description="Low complexity" evidence="7">
    <location>
        <begin position="568"/>
        <end position="579"/>
    </location>
</feature>
<evidence type="ECO:0000256" key="4">
    <source>
        <dbReference type="ARBA" id="ARBA00023125"/>
    </source>
</evidence>
<accession>A0A316UHP6</accession>
<keyword evidence="4" id="KW-0238">DNA-binding</keyword>
<feature type="compositionally biased region" description="Gly residues" evidence="7">
    <location>
        <begin position="412"/>
        <end position="434"/>
    </location>
</feature>
<dbReference type="RefSeq" id="XP_025359030.1">
    <property type="nucleotide sequence ID" value="XM_025507217.1"/>
</dbReference>
<dbReference type="EMBL" id="KZ819681">
    <property type="protein sequence ID" value="PWN24418.1"/>
    <property type="molecule type" value="Genomic_DNA"/>
</dbReference>
<dbReference type="PANTHER" id="PTHR13011">
    <property type="entry name" value="TFIIF-ALPHA"/>
    <property type="match status" value="1"/>
</dbReference>
<feature type="compositionally biased region" description="Basic and acidic residues" evidence="7">
    <location>
        <begin position="533"/>
        <end position="545"/>
    </location>
</feature>
<dbReference type="SUPFAM" id="SSF50916">
    <property type="entry name" value="Rap30/74 interaction domains"/>
    <property type="match status" value="2"/>
</dbReference>
<feature type="compositionally biased region" description="Basic and acidic residues" evidence="7">
    <location>
        <begin position="283"/>
        <end position="296"/>
    </location>
</feature>
<feature type="compositionally biased region" description="Acidic residues" evidence="7">
    <location>
        <begin position="641"/>
        <end position="654"/>
    </location>
</feature>
<dbReference type="AlphaFoldDB" id="A0A316UHP6"/>
<dbReference type="GO" id="GO:0005674">
    <property type="term" value="C:transcription factor TFIIF complex"/>
    <property type="evidence" value="ECO:0007669"/>
    <property type="project" value="TreeGrafter"/>
</dbReference>
<dbReference type="PANTHER" id="PTHR13011:SF0">
    <property type="entry name" value="GENERAL TRANSCRIPTION FACTOR IIF SUBUNIT 1"/>
    <property type="match status" value="1"/>
</dbReference>
<feature type="region of interest" description="Disordered" evidence="7">
    <location>
        <begin position="367"/>
        <end position="448"/>
    </location>
</feature>
<feature type="compositionally biased region" description="Low complexity" evidence="7">
    <location>
        <begin position="823"/>
        <end position="836"/>
    </location>
</feature>
<evidence type="ECO:0000256" key="2">
    <source>
        <dbReference type="ARBA" id="ARBA00005249"/>
    </source>
</evidence>
<evidence type="ECO:0000256" key="3">
    <source>
        <dbReference type="ARBA" id="ARBA00023015"/>
    </source>
</evidence>
<evidence type="ECO:0000256" key="6">
    <source>
        <dbReference type="ARBA" id="ARBA00023242"/>
    </source>
</evidence>
<dbReference type="Proteomes" id="UP000245884">
    <property type="component" value="Unassembled WGS sequence"/>
</dbReference>
<dbReference type="GO" id="GO:0003677">
    <property type="term" value="F:DNA binding"/>
    <property type="evidence" value="ECO:0007669"/>
    <property type="project" value="UniProtKB-KW"/>
</dbReference>
<feature type="region of interest" description="Disordered" evidence="7">
    <location>
        <begin position="265"/>
        <end position="331"/>
    </location>
</feature>
<sequence length="925" mass="98971">MSQLRAVKAESSQDAAGSSSPSGSSSPRPNASRMSTGTTVVRSSSSRLIKRGDEANSPATAGTPRRSPSPPPPTTYRDIPLLSTSAATPWVHHLARFVHHQRIDPTDAAQFVPPLKLNRKQPPKPRQTWPKAGDTLVDRYGRSVRLANGKELTWPQKGEDTSEHRKILERLAPTPKGPEGAARGHANGYDASLVAPGAASAARNSNRPLFQKRVRQIHKASATARRIHNDESLPWVLEDFETGNHWESSRTARKDSVHALAKHFLDGGEGLAGPKEEEGGEEEEKKGRIKREDNRLVQHAPWIGKLEGGDGAVSSSSSSTSNGRAPSTSTSDASAQVLFVFDERNQGGFKVVPLRKTYRFMQKSRFADERGDEEREKEFERLQKSRSVGATDRFAGRSGERGSGIATPSSVRGGGAGGGVGSGLVMPGSGGMRGNNGSARGVKKEESLDEDWPALRGLSLGSYVSSRPRGLVSVSGGSNGRRRGGYDDDDVHGSGGYGGGEDATYDEVEYHEDFADDEERMGGEAELVEDADEREREDRLRREMARAGVGEGMGQMVKEEEEDDDLFGSASQSGSAQQPRGRRRDDQLTGSGRQMKKIMRALARREGQDVDGLYDSDDDDDGGDLLDIDGTRRGRGANPYAEDDEDGDDDEEEPALANPEEAIRRAMEEKREREAREAKDAATSGQGSERTSRGSTPTPGQQPTAARTPSQTGRGQGSTTPTKRQRDTSSSGSVRGPPGRPQQQQGHRRTATAASSHSRAVSPSAAVSRSPSPGPQGQQQGHLSHIPRQSSPLAHPSGSSMEGAAAGVKRPASPQPGGTTGLPPSSSNSRPASPTSKRARRDSTGSSSSSRRSTPAPGSTSTTSLERELINMVRSGQVKSIAEVIAAFKKRLQAKPELKGEMMGAFKRCLTGGTRGEVLRVKDGF</sequence>
<feature type="compositionally biased region" description="Low complexity" evidence="7">
    <location>
        <begin position="12"/>
        <end position="47"/>
    </location>
</feature>
<feature type="compositionally biased region" description="Acidic residues" evidence="7">
    <location>
        <begin position="612"/>
        <end position="627"/>
    </location>
</feature>
<keyword evidence="9" id="KW-1185">Reference proteome</keyword>
<feature type="region of interest" description="Disordered" evidence="7">
    <location>
        <begin position="466"/>
        <end position="868"/>
    </location>
</feature>
<feature type="compositionally biased region" description="Basic and acidic residues" evidence="7">
    <location>
        <begin position="367"/>
        <end position="383"/>
    </location>
</feature>
<evidence type="ECO:0000313" key="8">
    <source>
        <dbReference type="EMBL" id="PWN24418.1"/>
    </source>
</evidence>
<organism evidence="8 9">
    <name type="scientific">Jaminaea rosea</name>
    <dbReference type="NCBI Taxonomy" id="1569628"/>
    <lineage>
        <taxon>Eukaryota</taxon>
        <taxon>Fungi</taxon>
        <taxon>Dikarya</taxon>
        <taxon>Basidiomycota</taxon>
        <taxon>Ustilaginomycotina</taxon>
        <taxon>Exobasidiomycetes</taxon>
        <taxon>Microstromatales</taxon>
        <taxon>Microstromatales incertae sedis</taxon>
        <taxon>Jaminaea</taxon>
    </lineage>
</organism>
<feature type="compositionally biased region" description="Basic and acidic residues" evidence="7">
    <location>
        <begin position="661"/>
        <end position="680"/>
    </location>
</feature>
<gene>
    <name evidence="8" type="ORF">BDZ90DRAFT_234975</name>
</gene>
<protein>
    <submittedName>
        <fullName evidence="8">Uncharacterized protein</fullName>
    </submittedName>
</protein>
<proteinExistence type="inferred from homology"/>
<dbReference type="STRING" id="1569628.A0A316UHP6"/>
<keyword evidence="5" id="KW-0804">Transcription</keyword>
<dbReference type="OrthoDB" id="76676at2759"/>
<evidence type="ECO:0000256" key="7">
    <source>
        <dbReference type="SAM" id="MobiDB-lite"/>
    </source>
</evidence>
<evidence type="ECO:0000313" key="9">
    <source>
        <dbReference type="Proteomes" id="UP000245884"/>
    </source>
</evidence>
<evidence type="ECO:0000256" key="1">
    <source>
        <dbReference type="ARBA" id="ARBA00004123"/>
    </source>
</evidence>
<dbReference type="GeneID" id="37029040"/>
<dbReference type="GO" id="GO:0032968">
    <property type="term" value="P:positive regulation of transcription elongation by RNA polymerase II"/>
    <property type="evidence" value="ECO:0007669"/>
    <property type="project" value="InterPro"/>
</dbReference>
<dbReference type="InterPro" id="IPR011039">
    <property type="entry name" value="TFIIF_interaction"/>
</dbReference>
<feature type="compositionally biased region" description="Polar residues" evidence="7">
    <location>
        <begin position="322"/>
        <end position="331"/>
    </location>
</feature>
<feature type="compositionally biased region" description="Low complexity" evidence="7">
    <location>
        <begin position="729"/>
        <end position="781"/>
    </location>
</feature>
<feature type="compositionally biased region" description="Polar residues" evidence="7">
    <location>
        <begin position="683"/>
        <end position="722"/>
    </location>
</feature>
<reference evidence="8 9" key="1">
    <citation type="journal article" date="2018" name="Mol. Biol. Evol.">
        <title>Broad Genomic Sampling Reveals a Smut Pathogenic Ancestry of the Fungal Clade Ustilaginomycotina.</title>
        <authorList>
            <person name="Kijpornyongpan T."/>
            <person name="Mondo S.J."/>
            <person name="Barry K."/>
            <person name="Sandor L."/>
            <person name="Lee J."/>
            <person name="Lipzen A."/>
            <person name="Pangilinan J."/>
            <person name="LaButti K."/>
            <person name="Hainaut M."/>
            <person name="Henrissat B."/>
            <person name="Grigoriev I.V."/>
            <person name="Spatafora J.W."/>
            <person name="Aime M.C."/>
        </authorList>
    </citation>
    <scope>NUCLEOTIDE SEQUENCE [LARGE SCALE GENOMIC DNA]</scope>
    <source>
        <strain evidence="8 9">MCA 5214</strain>
    </source>
</reference>
<keyword evidence="6" id="KW-0539">Nucleus</keyword>
<dbReference type="GO" id="GO:0001096">
    <property type="term" value="F:TFIIF-class transcription factor complex binding"/>
    <property type="evidence" value="ECO:0007669"/>
    <property type="project" value="TreeGrafter"/>
</dbReference>
<name>A0A316UHP6_9BASI</name>
<feature type="compositionally biased region" description="Low complexity" evidence="7">
    <location>
        <begin position="844"/>
        <end position="864"/>
    </location>
</feature>
<keyword evidence="3" id="KW-0805">Transcription regulation</keyword>